<dbReference type="Proteomes" id="UP000516093">
    <property type="component" value="Chromosome"/>
</dbReference>
<feature type="transmembrane region" description="Helical" evidence="8">
    <location>
        <begin position="150"/>
        <end position="170"/>
    </location>
</feature>
<dbReference type="PANTHER" id="PTHR30003:SF0">
    <property type="entry name" value="GLYCOLATE PERMEASE GLCA-RELATED"/>
    <property type="match status" value="1"/>
</dbReference>
<accession>A0A7H0GZC0</accession>
<dbReference type="PRINTS" id="PR00173">
    <property type="entry name" value="EDTRNSPORT"/>
</dbReference>
<gene>
    <name evidence="9" type="ORF">H9L05_08830</name>
</gene>
<keyword evidence="6 8" id="KW-1133">Transmembrane helix</keyword>
<comment type="function">
    <text evidence="8">Uptake of L-lactate across the membrane. Can also transport D-lactate and glycolate.</text>
</comment>
<feature type="transmembrane region" description="Helical" evidence="8">
    <location>
        <begin position="234"/>
        <end position="250"/>
    </location>
</feature>
<feature type="transmembrane region" description="Helical" evidence="8">
    <location>
        <begin position="122"/>
        <end position="143"/>
    </location>
</feature>
<evidence type="ECO:0000256" key="7">
    <source>
        <dbReference type="ARBA" id="ARBA00023136"/>
    </source>
</evidence>
<evidence type="ECO:0000256" key="3">
    <source>
        <dbReference type="ARBA" id="ARBA00022448"/>
    </source>
</evidence>
<dbReference type="AlphaFoldDB" id="A0A7H0GZC0"/>
<dbReference type="GO" id="GO:0015129">
    <property type="term" value="F:lactate transmembrane transporter activity"/>
    <property type="evidence" value="ECO:0007669"/>
    <property type="project" value="UniProtKB-UniRule"/>
</dbReference>
<dbReference type="KEGG" id="hqi:H9L05_08830"/>
<proteinExistence type="inferred from homology"/>
<evidence type="ECO:0000313" key="9">
    <source>
        <dbReference type="EMBL" id="QNP53636.1"/>
    </source>
</evidence>
<dbReference type="EMBL" id="CP060784">
    <property type="protein sequence ID" value="QNP53636.1"/>
    <property type="molecule type" value="Genomic_DNA"/>
</dbReference>
<evidence type="ECO:0000256" key="8">
    <source>
        <dbReference type="RuleBase" id="RU365092"/>
    </source>
</evidence>
<keyword evidence="5 8" id="KW-0812">Transmembrane</keyword>
<dbReference type="GO" id="GO:0005886">
    <property type="term" value="C:plasma membrane"/>
    <property type="evidence" value="ECO:0007669"/>
    <property type="project" value="UniProtKB-SubCell"/>
</dbReference>
<reference evidence="9 10" key="1">
    <citation type="submission" date="2020-08" db="EMBL/GenBank/DDBJ databases">
        <title>Genome sequence of Hymenobacter qilianensis JCM 19763T.</title>
        <authorList>
            <person name="Hyun D.-W."/>
            <person name="Bae J.-W."/>
        </authorList>
    </citation>
    <scope>NUCLEOTIDE SEQUENCE [LARGE SCALE GENOMIC DNA]</scope>
    <source>
        <strain evidence="9 10">JCM 19763</strain>
    </source>
</reference>
<evidence type="ECO:0000256" key="4">
    <source>
        <dbReference type="ARBA" id="ARBA00022475"/>
    </source>
</evidence>
<feature type="transmembrane region" description="Helical" evidence="8">
    <location>
        <begin position="48"/>
        <end position="75"/>
    </location>
</feature>
<dbReference type="PANTHER" id="PTHR30003">
    <property type="entry name" value="L-LACTATE PERMEASE"/>
    <property type="match status" value="1"/>
</dbReference>
<dbReference type="RefSeq" id="WP_187733846.1">
    <property type="nucleotide sequence ID" value="NZ_BMFN01000001.1"/>
</dbReference>
<keyword evidence="7 8" id="KW-0472">Membrane</keyword>
<feature type="transmembrane region" description="Helical" evidence="8">
    <location>
        <begin position="176"/>
        <end position="200"/>
    </location>
</feature>
<feature type="transmembrane region" description="Helical" evidence="8">
    <location>
        <begin position="417"/>
        <end position="450"/>
    </location>
</feature>
<sequence length="484" mass="51199">MIYLLALLPILLLVVVSLTKGVKAAVLVGWVVTTILFFYWGAGLNHYLGALAVSLLTTVNILLIVLGAVFLYTIMQHTGLIGQLTHSLDQLHPSKELRFFLLAIGLTAFFEGVAGFGTPGAIVPLILIALGFEAVLSVSVVLLFDGLFALFGAVGTPILIGLQLPLGLSAAEVQTIGITAAGLISLVGLLVLGLVFRLVGRQHGALKNRRQVLVLYAFIIVPFCALAWLAPELATVFGALLMLGLAVLYLRQRGTSINLWPWLPYAALALLLLLPKLLAPLRLWLGWELVFADMFGSGIRGSLKPLQSPFLPFVAVGLGVAYFRHSPSLHLREPLGKMVSVFGVLFPSVAIAQLMIYSGVQQPSMVKYIAELLSRLGPAYPVLAPFIGVMGAFITGSTTISNLVFGASQQHTAASLGLSTTVVLALQLVGASLGNAICLFNIIAAASVAGIKNYKTILANNLVPTLLAALLAGLLGMAWLLISA</sequence>
<protein>
    <recommendedName>
        <fullName evidence="8">L-lactate permease</fullName>
    </recommendedName>
</protein>
<keyword evidence="4 8" id="KW-1003">Cell membrane</keyword>
<feature type="transmembrane region" description="Helical" evidence="8">
    <location>
        <begin position="212"/>
        <end position="228"/>
    </location>
</feature>
<keyword evidence="10" id="KW-1185">Reference proteome</keyword>
<evidence type="ECO:0000256" key="2">
    <source>
        <dbReference type="ARBA" id="ARBA00010100"/>
    </source>
</evidence>
<feature type="transmembrane region" description="Helical" evidence="8">
    <location>
        <begin position="335"/>
        <end position="360"/>
    </location>
</feature>
<evidence type="ECO:0000256" key="1">
    <source>
        <dbReference type="ARBA" id="ARBA00004651"/>
    </source>
</evidence>
<evidence type="ECO:0000256" key="6">
    <source>
        <dbReference type="ARBA" id="ARBA00022989"/>
    </source>
</evidence>
<keyword evidence="3 8" id="KW-0813">Transport</keyword>
<dbReference type="Pfam" id="PF02652">
    <property type="entry name" value="Lactate_perm"/>
    <property type="match status" value="2"/>
</dbReference>
<feature type="transmembrane region" description="Helical" evidence="8">
    <location>
        <begin position="462"/>
        <end position="482"/>
    </location>
</feature>
<evidence type="ECO:0000313" key="10">
    <source>
        <dbReference type="Proteomes" id="UP000516093"/>
    </source>
</evidence>
<feature type="transmembrane region" description="Helical" evidence="8">
    <location>
        <begin position="380"/>
        <end position="405"/>
    </location>
</feature>
<evidence type="ECO:0000256" key="5">
    <source>
        <dbReference type="ARBA" id="ARBA00022692"/>
    </source>
</evidence>
<comment type="similarity">
    <text evidence="2 8">Belongs to the lactate permease family.</text>
</comment>
<dbReference type="InterPro" id="IPR003804">
    <property type="entry name" value="Lactate_perm"/>
</dbReference>
<dbReference type="GO" id="GO:0015295">
    <property type="term" value="F:solute:proton symporter activity"/>
    <property type="evidence" value="ECO:0007669"/>
    <property type="project" value="TreeGrafter"/>
</dbReference>
<organism evidence="9 10">
    <name type="scientific">Hymenobacter qilianensis</name>
    <dbReference type="NCBI Taxonomy" id="1385715"/>
    <lineage>
        <taxon>Bacteria</taxon>
        <taxon>Pseudomonadati</taxon>
        <taxon>Bacteroidota</taxon>
        <taxon>Cytophagia</taxon>
        <taxon>Cytophagales</taxon>
        <taxon>Hymenobacteraceae</taxon>
        <taxon>Hymenobacter</taxon>
    </lineage>
</organism>
<name>A0A7H0GZC0_9BACT</name>
<feature type="transmembrane region" description="Helical" evidence="8">
    <location>
        <begin position="262"/>
        <end position="285"/>
    </location>
</feature>
<comment type="subcellular location">
    <subcellularLocation>
        <location evidence="1 8">Cell membrane</location>
        <topology evidence="1 8">Multi-pass membrane protein</topology>
    </subcellularLocation>
</comment>